<accession>A0A075R2M8</accession>
<dbReference type="KEGG" id="blr:BRLA_c011230"/>
<proteinExistence type="predicted"/>
<evidence type="ECO:0000313" key="3">
    <source>
        <dbReference type="Proteomes" id="UP000005850"/>
    </source>
</evidence>
<protein>
    <submittedName>
        <fullName evidence="2">Uncharacterized protein</fullName>
    </submittedName>
</protein>
<feature type="compositionally biased region" description="Basic and acidic residues" evidence="1">
    <location>
        <begin position="166"/>
        <end position="176"/>
    </location>
</feature>
<reference evidence="2 3" key="1">
    <citation type="journal article" date="2011" name="J. Bacteriol.">
        <title>Genome sequence of Brevibacillus laterosporus LMG 15441, a pathogen of invertebrates.</title>
        <authorList>
            <person name="Djukic M."/>
            <person name="Poehlein A."/>
            <person name="Thurmer A."/>
            <person name="Daniel R."/>
        </authorList>
    </citation>
    <scope>NUCLEOTIDE SEQUENCE [LARGE SCALE GENOMIC DNA]</scope>
    <source>
        <strain evidence="2 3">LMG 15441</strain>
    </source>
</reference>
<evidence type="ECO:0000256" key="1">
    <source>
        <dbReference type="SAM" id="MobiDB-lite"/>
    </source>
</evidence>
<dbReference type="RefSeq" id="WP_003334998.1">
    <property type="nucleotide sequence ID" value="NZ_CP007806.1"/>
</dbReference>
<dbReference type="Proteomes" id="UP000005850">
    <property type="component" value="Chromosome"/>
</dbReference>
<gene>
    <name evidence="2" type="ORF">BRLA_c011230</name>
</gene>
<dbReference type="HOGENOM" id="CLU_592738_0_0_9"/>
<dbReference type="AlphaFoldDB" id="A0A075R2M8"/>
<sequence length="461" mass="51909">MKWKIIIPIAILLIVAVGFLVFNQQRSAVYKNPETVVKLFKQAVEQKQADVFLQVTTVPTGVKAVLTDKNAVGIIENLSQHTETWKTYIGSLADQAVSYQTNPSYKPEALDDAEEANSLLVLKKEGSLYKVQVRPIYMKLMGPKGTKLATGEQGVEIVPETQSEPSDQKQAKKQTSEQDDEEDQVTFKVGPFFPGEHFMNGSLPTLLGTVTTEIKFDVNYGRSKRFKVNFPVRDIKVYTNVKNAALFHNGQAIPVTFEKSFTGYDALIKNAPKKALEFTVKASTPLGEVTKTGTLGEQDTFIDLPLQISQAGNIEGDVSAFFTNYNKAWLQYAKTKTTVDPLLPYLSPNGDEKQSYEREVEQFETTPDILKQVFVGELLHLEIDFGSLEIVDNTHLKVMVREVYQDKWKNLSTNQIDDHGQDEQCWEYELHKIKDKWQLASTRAASVSRFGLNPNQVKKLK</sequence>
<organism evidence="2 3">
    <name type="scientific">Brevibacillus laterosporus LMG 15441</name>
    <dbReference type="NCBI Taxonomy" id="1042163"/>
    <lineage>
        <taxon>Bacteria</taxon>
        <taxon>Bacillati</taxon>
        <taxon>Bacillota</taxon>
        <taxon>Bacilli</taxon>
        <taxon>Bacillales</taxon>
        <taxon>Paenibacillaceae</taxon>
        <taxon>Brevibacillus</taxon>
    </lineage>
</organism>
<dbReference type="STRING" id="1042163.BRLA_c011230"/>
<dbReference type="EMBL" id="CP007806">
    <property type="protein sequence ID" value="AIG25463.1"/>
    <property type="molecule type" value="Genomic_DNA"/>
</dbReference>
<feature type="region of interest" description="Disordered" evidence="1">
    <location>
        <begin position="149"/>
        <end position="184"/>
    </location>
</feature>
<evidence type="ECO:0000313" key="2">
    <source>
        <dbReference type="EMBL" id="AIG25463.1"/>
    </source>
</evidence>
<name>A0A075R2M8_BRELA</name>
<keyword evidence="3" id="KW-1185">Reference proteome</keyword>